<dbReference type="OrthoDB" id="2357150at2759"/>
<dbReference type="GO" id="GO:0005737">
    <property type="term" value="C:cytoplasm"/>
    <property type="evidence" value="ECO:0007669"/>
    <property type="project" value="TreeGrafter"/>
</dbReference>
<reference evidence="3" key="1">
    <citation type="submission" date="2021-02" db="EMBL/GenBank/DDBJ databases">
        <authorList>
            <person name="Nowell W R."/>
        </authorList>
    </citation>
    <scope>NUCLEOTIDE SEQUENCE</scope>
</reference>
<dbReference type="GO" id="GO:0005096">
    <property type="term" value="F:GTPase activator activity"/>
    <property type="evidence" value="ECO:0007669"/>
    <property type="project" value="TreeGrafter"/>
</dbReference>
<feature type="domain" description="RanBD1" evidence="2">
    <location>
        <begin position="23"/>
        <end position="154"/>
    </location>
</feature>
<comment type="caution">
    <text evidence="3">The sequence shown here is derived from an EMBL/GenBank/DDBJ whole genome shotgun (WGS) entry which is preliminary data.</text>
</comment>
<dbReference type="InterPro" id="IPR000156">
    <property type="entry name" value="Ran_bind_dom"/>
</dbReference>
<sequence>APPADENDDTGGDPDESYEPSVTFQPIVKLAAVDVQTGEEDETVLFCERAKLYRYDNSSNSMKERGIGEMKILQHKQTKVCRILMRREQVLKVCANHQISSTMEMKPHHGSDNAYVWNCLDYADNSAKQETLCVKFKTSTQAKQFESAFNDAKK</sequence>
<dbReference type="InterPro" id="IPR045255">
    <property type="entry name" value="RanBP1-like"/>
</dbReference>
<organism evidence="3 4">
    <name type="scientific">Didymodactylos carnosus</name>
    <dbReference type="NCBI Taxonomy" id="1234261"/>
    <lineage>
        <taxon>Eukaryota</taxon>
        <taxon>Metazoa</taxon>
        <taxon>Spiralia</taxon>
        <taxon>Gnathifera</taxon>
        <taxon>Rotifera</taxon>
        <taxon>Eurotatoria</taxon>
        <taxon>Bdelloidea</taxon>
        <taxon>Philodinida</taxon>
        <taxon>Philodinidae</taxon>
        <taxon>Didymodactylos</taxon>
    </lineage>
</organism>
<evidence type="ECO:0000256" key="1">
    <source>
        <dbReference type="SAM" id="MobiDB-lite"/>
    </source>
</evidence>
<name>A0A8S2ZHD5_9BILA</name>
<feature type="non-terminal residue" evidence="3">
    <location>
        <position position="154"/>
    </location>
</feature>
<feature type="non-terminal residue" evidence="3">
    <location>
        <position position="1"/>
    </location>
</feature>
<accession>A0A8S2ZHD5</accession>
<dbReference type="InterPro" id="IPR011993">
    <property type="entry name" value="PH-like_dom_sf"/>
</dbReference>
<protein>
    <recommendedName>
        <fullName evidence="2">RanBD1 domain-containing protein</fullName>
    </recommendedName>
</protein>
<dbReference type="GO" id="GO:0006913">
    <property type="term" value="P:nucleocytoplasmic transport"/>
    <property type="evidence" value="ECO:0007669"/>
    <property type="project" value="InterPro"/>
</dbReference>
<dbReference type="SUPFAM" id="SSF50729">
    <property type="entry name" value="PH domain-like"/>
    <property type="match status" value="1"/>
</dbReference>
<evidence type="ECO:0000313" key="4">
    <source>
        <dbReference type="Proteomes" id="UP000681722"/>
    </source>
</evidence>
<dbReference type="EMBL" id="CAJOBC010137151">
    <property type="protein sequence ID" value="CAF4632809.1"/>
    <property type="molecule type" value="Genomic_DNA"/>
</dbReference>
<proteinExistence type="predicted"/>
<dbReference type="SMART" id="SM00160">
    <property type="entry name" value="RanBD"/>
    <property type="match status" value="1"/>
</dbReference>
<dbReference type="InterPro" id="IPR045256">
    <property type="entry name" value="RanBP1_RanBD"/>
</dbReference>
<dbReference type="PANTHER" id="PTHR23138:SF87">
    <property type="entry name" value="E3 SUMO-PROTEIN LIGASE RANBP2"/>
    <property type="match status" value="1"/>
</dbReference>
<feature type="region of interest" description="Disordered" evidence="1">
    <location>
        <begin position="1"/>
        <end position="21"/>
    </location>
</feature>
<gene>
    <name evidence="3" type="ORF">SRO942_LOCUS49903</name>
</gene>
<dbReference type="PROSITE" id="PS50196">
    <property type="entry name" value="RANBD1"/>
    <property type="match status" value="1"/>
</dbReference>
<dbReference type="GO" id="GO:0005643">
    <property type="term" value="C:nuclear pore"/>
    <property type="evidence" value="ECO:0007669"/>
    <property type="project" value="TreeGrafter"/>
</dbReference>
<feature type="compositionally biased region" description="Acidic residues" evidence="1">
    <location>
        <begin position="1"/>
        <end position="18"/>
    </location>
</feature>
<dbReference type="Gene3D" id="2.30.29.30">
    <property type="entry name" value="Pleckstrin-homology domain (PH domain)/Phosphotyrosine-binding domain (PTB)"/>
    <property type="match status" value="1"/>
</dbReference>
<dbReference type="Proteomes" id="UP000681722">
    <property type="component" value="Unassembled WGS sequence"/>
</dbReference>
<evidence type="ECO:0000259" key="2">
    <source>
        <dbReference type="PROSITE" id="PS50196"/>
    </source>
</evidence>
<evidence type="ECO:0000313" key="3">
    <source>
        <dbReference type="EMBL" id="CAF4632809.1"/>
    </source>
</evidence>
<dbReference type="FunFam" id="2.30.29.30:FF:000018">
    <property type="entry name" value="E3 SUMO-protein ligase RanBP2"/>
    <property type="match status" value="1"/>
</dbReference>
<dbReference type="Pfam" id="PF00638">
    <property type="entry name" value="Ran_BP1"/>
    <property type="match status" value="1"/>
</dbReference>
<dbReference type="CDD" id="cd13179">
    <property type="entry name" value="RanBD_RanBP1"/>
    <property type="match status" value="1"/>
</dbReference>
<dbReference type="PANTHER" id="PTHR23138">
    <property type="entry name" value="RAN BINDING PROTEIN"/>
    <property type="match status" value="1"/>
</dbReference>
<dbReference type="AlphaFoldDB" id="A0A8S2ZHD5"/>